<protein>
    <submittedName>
        <fullName evidence="4">Toprim domain-containing protein</fullName>
    </submittedName>
</protein>
<proteinExistence type="predicted"/>
<organism evidence="4 5">
    <name type="scientific">Alkalimarinus alittae</name>
    <dbReference type="NCBI Taxonomy" id="2961619"/>
    <lineage>
        <taxon>Bacteria</taxon>
        <taxon>Pseudomonadati</taxon>
        <taxon>Pseudomonadota</taxon>
        <taxon>Gammaproteobacteria</taxon>
        <taxon>Alteromonadales</taxon>
        <taxon>Alteromonadaceae</taxon>
        <taxon>Alkalimarinus</taxon>
    </lineage>
</organism>
<keyword evidence="5" id="KW-1185">Reference proteome</keyword>
<dbReference type="Proteomes" id="UP001163739">
    <property type="component" value="Chromosome"/>
</dbReference>
<dbReference type="Pfam" id="PF08273">
    <property type="entry name" value="Zn_Ribbon_Prim"/>
    <property type="match status" value="1"/>
</dbReference>
<name>A0ABY6N572_9ALTE</name>
<dbReference type="InterPro" id="IPR055570">
    <property type="entry name" value="DUF7146"/>
</dbReference>
<evidence type="ECO:0000259" key="1">
    <source>
        <dbReference type="Pfam" id="PF08273"/>
    </source>
</evidence>
<evidence type="ECO:0000259" key="2">
    <source>
        <dbReference type="Pfam" id="PF13362"/>
    </source>
</evidence>
<gene>
    <name evidence="4" type="ORF">NKI27_05825</name>
</gene>
<evidence type="ECO:0000259" key="3">
    <source>
        <dbReference type="Pfam" id="PF23639"/>
    </source>
</evidence>
<evidence type="ECO:0000313" key="5">
    <source>
        <dbReference type="Proteomes" id="UP001163739"/>
    </source>
</evidence>
<feature type="domain" description="DUF7146" evidence="3">
    <location>
        <begin position="120"/>
        <end position="213"/>
    </location>
</feature>
<evidence type="ECO:0000313" key="4">
    <source>
        <dbReference type="EMBL" id="UZE97268.1"/>
    </source>
</evidence>
<dbReference type="Pfam" id="PF13362">
    <property type="entry name" value="Toprim_3"/>
    <property type="match status" value="1"/>
</dbReference>
<dbReference type="Pfam" id="PF23639">
    <property type="entry name" value="DUF7146"/>
    <property type="match status" value="1"/>
</dbReference>
<reference evidence="4" key="1">
    <citation type="submission" date="2022-06" db="EMBL/GenBank/DDBJ databases">
        <title>Alkalimarinus sp. nov., isolated from gut of a Alitta virens.</title>
        <authorList>
            <person name="Yang A.I."/>
            <person name="Shin N.-R."/>
        </authorList>
    </citation>
    <scope>NUCLEOTIDE SEQUENCE</scope>
    <source>
        <strain evidence="4">A2M4</strain>
    </source>
</reference>
<dbReference type="InterPro" id="IPR013237">
    <property type="entry name" value="Phage_T7_Gp4_N"/>
</dbReference>
<dbReference type="RefSeq" id="WP_265048747.1">
    <property type="nucleotide sequence ID" value="NZ_CP100390.1"/>
</dbReference>
<dbReference type="InterPro" id="IPR006171">
    <property type="entry name" value="TOPRIM_dom"/>
</dbReference>
<accession>A0ABY6N572</accession>
<sequence length="364" mass="40515">MRKRNSTQLKEKMSGYWLNAFAVLAPGLRHAVKKLGQNVPCPIDGGTDGFRLFNDANETGGGVKQSERIIPEGIDMLMWVNNWSFTQAFDELEGWMNGAPIQSQPVIHIPKVKVVDEANLRKWLNRIWGESLSLEHQMSYPARAYFGYRRISQAALTASDIRFHPNLNYKDTNGNSLGTFGAVLCLVRNNEGNPVSIHRTFLTKSGVKVNLGEKNKARKVTPPVLKDSKGRQLRLFEPKNGYLGVCEGLETALAVHQAKQLPIWPNLSNTNLHSFIAPPGIHTVINFVDKDRSKAGKKPAGENSALILEANLKAQGIRVINLLPPIPILDTDKKGVDWADQLIRDPRGFDLIDQAVDFVQLKQA</sequence>
<dbReference type="EMBL" id="CP100390">
    <property type="protein sequence ID" value="UZE97268.1"/>
    <property type="molecule type" value="Genomic_DNA"/>
</dbReference>
<feature type="domain" description="Toprim" evidence="2">
    <location>
        <begin position="243"/>
        <end position="343"/>
    </location>
</feature>
<feature type="domain" description="DNA primase/helicase Gp4 N-terminal Bacteriophage T7-like" evidence="1">
    <location>
        <begin position="36"/>
        <end position="63"/>
    </location>
</feature>